<dbReference type="GO" id="GO:0019878">
    <property type="term" value="P:lysine biosynthetic process via aminoadipic acid"/>
    <property type="evidence" value="ECO:0007669"/>
    <property type="project" value="TreeGrafter"/>
</dbReference>
<dbReference type="AlphaFoldDB" id="B8CQA8"/>
<proteinExistence type="inferred from homology"/>
<dbReference type="GO" id="GO:0008897">
    <property type="term" value="F:holo-[acyl-carrier-protein] synthase activity"/>
    <property type="evidence" value="ECO:0007669"/>
    <property type="project" value="InterPro"/>
</dbReference>
<keyword evidence="6" id="KW-1185">Reference proteome</keyword>
<keyword evidence="2 5" id="KW-0808">Transferase</keyword>
<evidence type="ECO:0000259" key="4">
    <source>
        <dbReference type="Pfam" id="PF22624"/>
    </source>
</evidence>
<dbReference type="InterPro" id="IPR008278">
    <property type="entry name" value="4-PPantetheinyl_Trfase_dom"/>
</dbReference>
<dbReference type="Gene3D" id="3.90.470.20">
    <property type="entry name" value="4'-phosphopantetheinyl transferase domain"/>
    <property type="match status" value="2"/>
</dbReference>
<dbReference type="HOGENOM" id="CLU_057011_4_1_6"/>
<evidence type="ECO:0000313" key="5">
    <source>
        <dbReference type="EMBL" id="ACJ30238.1"/>
    </source>
</evidence>
<reference evidence="5 6" key="1">
    <citation type="journal article" date="2008" name="PLoS ONE">
        <title>Environmental adaptation: genomic analysis of the piezotolerant and psychrotolerant deep-sea iron reducing bacterium Shewanella piezotolerans WP3.</title>
        <authorList>
            <person name="Wang F."/>
            <person name="Wang J."/>
            <person name="Jian H."/>
            <person name="Zhang B."/>
            <person name="Li S."/>
            <person name="Wang F."/>
            <person name="Zeng X."/>
            <person name="Gao L."/>
            <person name="Bartlett D.H."/>
            <person name="Yu J."/>
            <person name="Hu S."/>
            <person name="Xiao X."/>
        </authorList>
    </citation>
    <scope>NUCLEOTIDE SEQUENCE [LARGE SCALE GENOMIC DNA]</scope>
    <source>
        <strain evidence="6">WP3 / JCM 13877</strain>
    </source>
</reference>
<dbReference type="Pfam" id="PF22624">
    <property type="entry name" value="AASDHPPT_N"/>
    <property type="match status" value="1"/>
</dbReference>
<dbReference type="GO" id="GO:0005829">
    <property type="term" value="C:cytosol"/>
    <property type="evidence" value="ECO:0007669"/>
    <property type="project" value="TreeGrafter"/>
</dbReference>
<dbReference type="Proteomes" id="UP000000753">
    <property type="component" value="Chromosome"/>
</dbReference>
<sequence length="313" mass="34921">MPLLTPSSPSIKLYFCPLLPSSLDDNVAITIRSWLPQDEINKVDRYIQPSAQVQGLMVRGYLRAVLSLHGTLKPNEWQFEYGEKGKPRLTAAQFAHSGINFNLSHSGDWLLLAIVQQPGEMLPLELGVDIERCRSRTNIHSILNHYFSEPETAALLALPCEQQRDRFFDLWALKESYIKARGLGLALSLKSFGFDLSVMQQSTLVLKSSENMPPELHRVGFTEQMHFKQQVGLQLFAEQGLKADNQALGADKPTGETPAKVLSASKADNWHCALGHLNREYRFAVSMDGQPIDAASIDYQAQVVSINALVLAY</sequence>
<dbReference type="PANTHER" id="PTHR12215">
    <property type="entry name" value="PHOSPHOPANTETHEINE TRANSFERASE"/>
    <property type="match status" value="1"/>
</dbReference>
<evidence type="ECO:0000256" key="1">
    <source>
        <dbReference type="ARBA" id="ARBA00010990"/>
    </source>
</evidence>
<dbReference type="InterPro" id="IPR055066">
    <property type="entry name" value="AASDHPPT_N"/>
</dbReference>
<dbReference type="InterPro" id="IPR037143">
    <property type="entry name" value="4-PPantetheinyl_Trfase_dom_sf"/>
</dbReference>
<dbReference type="eggNOG" id="COG2091">
    <property type="taxonomic scope" value="Bacteria"/>
</dbReference>
<dbReference type="SUPFAM" id="SSF56214">
    <property type="entry name" value="4'-phosphopantetheinyl transferase"/>
    <property type="match status" value="2"/>
</dbReference>
<name>B8CQA8_SHEPW</name>
<dbReference type="STRING" id="225849.swp_3546"/>
<evidence type="ECO:0000313" key="6">
    <source>
        <dbReference type="Proteomes" id="UP000000753"/>
    </source>
</evidence>
<organism evidence="5 6">
    <name type="scientific">Shewanella piezotolerans (strain WP3 / JCM 13877)</name>
    <dbReference type="NCBI Taxonomy" id="225849"/>
    <lineage>
        <taxon>Bacteria</taxon>
        <taxon>Pseudomonadati</taxon>
        <taxon>Pseudomonadota</taxon>
        <taxon>Gammaproteobacteria</taxon>
        <taxon>Alteromonadales</taxon>
        <taxon>Shewanellaceae</taxon>
        <taxon>Shewanella</taxon>
    </lineage>
</organism>
<protein>
    <submittedName>
        <fullName evidence="5">4'-phosphopantetheinyl transferase</fullName>
    </submittedName>
</protein>
<dbReference type="Pfam" id="PF01648">
    <property type="entry name" value="ACPS"/>
    <property type="match status" value="1"/>
</dbReference>
<accession>B8CQA8</accession>
<evidence type="ECO:0000256" key="2">
    <source>
        <dbReference type="ARBA" id="ARBA00022679"/>
    </source>
</evidence>
<dbReference type="InterPro" id="IPR050559">
    <property type="entry name" value="P-Pant_transferase_sf"/>
</dbReference>
<feature type="domain" description="4'-phosphopantetheinyl transferase" evidence="3">
    <location>
        <begin position="126"/>
        <end position="205"/>
    </location>
</feature>
<evidence type="ECO:0000259" key="3">
    <source>
        <dbReference type="Pfam" id="PF01648"/>
    </source>
</evidence>
<dbReference type="PANTHER" id="PTHR12215:SF10">
    <property type="entry name" value="L-AMINOADIPATE-SEMIALDEHYDE DEHYDROGENASE-PHOSPHOPANTETHEINYL TRANSFERASE"/>
    <property type="match status" value="1"/>
</dbReference>
<feature type="domain" description="4'-phosphopantetheinyl transferase N-terminal" evidence="4">
    <location>
        <begin position="32"/>
        <end position="113"/>
    </location>
</feature>
<comment type="similarity">
    <text evidence="1">Belongs to the P-Pant transferase superfamily. Gsp/Sfp/HetI/AcpT family.</text>
</comment>
<dbReference type="EMBL" id="CP000472">
    <property type="protein sequence ID" value="ACJ30238.1"/>
    <property type="molecule type" value="Genomic_DNA"/>
</dbReference>
<dbReference type="GO" id="GO:0000287">
    <property type="term" value="F:magnesium ion binding"/>
    <property type="evidence" value="ECO:0007669"/>
    <property type="project" value="InterPro"/>
</dbReference>
<gene>
    <name evidence="5" type="ordered locus">swp_3546</name>
</gene>
<dbReference type="KEGG" id="swp:swp_3546"/>